<proteinExistence type="predicted"/>
<sequence length="385" mass="40532">MASHKPATGLLFTLLMFPQIAETIYSPALTDIAHHFATPERAAAQTLSIYFIAFAMGVGFWGGMADRIGRRPAMLWGLALYSLSAGAALIVDQFETLLFVRALSAFGAAVGSVVTQTMLRDAYSGTDLAKMFAVMGLGMAISPVLGFFAGGLLTAFGGYLSVFAGLFVMSAALLGLSARQLPETRPLTLNAAAFKTLASQLARDGYVLRHMALVALFNLMLFSYYSLAPFIFESLGYSSVEFGYSGVILAIGSLAGSLLNQAGLRRGMTPPQLIRTGTGMAILGGFGVMLTQKTLWFLAPMSLTLMSYSIAIPNILSQALARYRANAGAAGALFGLAYYLLLGIGLVVSGWLQNLGATLLSAATGCLLLCAWAATLQTDLAENSA</sequence>
<keyword evidence="9" id="KW-1185">Reference proteome</keyword>
<keyword evidence="5 6" id="KW-0472">Membrane</keyword>
<evidence type="ECO:0000256" key="5">
    <source>
        <dbReference type="ARBA" id="ARBA00023136"/>
    </source>
</evidence>
<dbReference type="PROSITE" id="PS50850">
    <property type="entry name" value="MFS"/>
    <property type="match status" value="1"/>
</dbReference>
<dbReference type="GO" id="GO:0022857">
    <property type="term" value="F:transmembrane transporter activity"/>
    <property type="evidence" value="ECO:0007669"/>
    <property type="project" value="InterPro"/>
</dbReference>
<keyword evidence="3 6" id="KW-0812">Transmembrane</keyword>
<feature type="transmembrane region" description="Helical" evidence="6">
    <location>
        <begin position="156"/>
        <end position="176"/>
    </location>
</feature>
<evidence type="ECO:0000256" key="6">
    <source>
        <dbReference type="SAM" id="Phobius"/>
    </source>
</evidence>
<dbReference type="EMBL" id="CP000155">
    <property type="protein sequence ID" value="ABC29700.1"/>
    <property type="molecule type" value="Genomic_DNA"/>
</dbReference>
<feature type="transmembrane region" description="Helical" evidence="6">
    <location>
        <begin position="97"/>
        <end position="119"/>
    </location>
</feature>
<dbReference type="STRING" id="349521.HCH_02927"/>
<gene>
    <name evidence="8" type="ordered locus">HCH_02927</name>
</gene>
<dbReference type="eggNOG" id="COG2814">
    <property type="taxonomic scope" value="Bacteria"/>
</dbReference>
<evidence type="ECO:0000313" key="8">
    <source>
        <dbReference type="EMBL" id="ABC29700.1"/>
    </source>
</evidence>
<dbReference type="PANTHER" id="PTHR43124">
    <property type="entry name" value="PURINE EFFLUX PUMP PBUE"/>
    <property type="match status" value="1"/>
</dbReference>
<feature type="transmembrane region" description="Helical" evidence="6">
    <location>
        <begin position="328"/>
        <end position="352"/>
    </location>
</feature>
<dbReference type="SUPFAM" id="SSF103473">
    <property type="entry name" value="MFS general substrate transporter"/>
    <property type="match status" value="1"/>
</dbReference>
<keyword evidence="2" id="KW-1003">Cell membrane</keyword>
<dbReference type="OrthoDB" id="9814303at2"/>
<evidence type="ECO:0000256" key="4">
    <source>
        <dbReference type="ARBA" id="ARBA00022989"/>
    </source>
</evidence>
<feature type="transmembrane region" description="Helical" evidence="6">
    <location>
        <begin position="206"/>
        <end position="227"/>
    </location>
</feature>
<feature type="transmembrane region" description="Helical" evidence="6">
    <location>
        <begin position="358"/>
        <end position="376"/>
    </location>
</feature>
<feature type="transmembrane region" description="Helical" evidence="6">
    <location>
        <begin position="242"/>
        <end position="260"/>
    </location>
</feature>
<dbReference type="HOGENOM" id="CLU_001265_47_1_6"/>
<evidence type="ECO:0000256" key="3">
    <source>
        <dbReference type="ARBA" id="ARBA00022692"/>
    </source>
</evidence>
<dbReference type="AlphaFoldDB" id="Q2SI24"/>
<evidence type="ECO:0000256" key="1">
    <source>
        <dbReference type="ARBA" id="ARBA00004651"/>
    </source>
</evidence>
<protein>
    <submittedName>
        <fullName evidence="8">Permease of the major facilitator superfamily</fullName>
    </submittedName>
</protein>
<dbReference type="InterPro" id="IPR036259">
    <property type="entry name" value="MFS_trans_sf"/>
</dbReference>
<feature type="transmembrane region" description="Helical" evidence="6">
    <location>
        <begin position="272"/>
        <end position="290"/>
    </location>
</feature>
<reference evidence="8 9" key="1">
    <citation type="journal article" date="2005" name="Nucleic Acids Res.">
        <title>Genomic blueprint of Hahella chejuensis, a marine microbe producing an algicidal agent.</title>
        <authorList>
            <person name="Jeong H."/>
            <person name="Yim J.H."/>
            <person name="Lee C."/>
            <person name="Choi S.-H."/>
            <person name="Park Y.K."/>
            <person name="Yoon S.H."/>
            <person name="Hur C.-G."/>
            <person name="Kang H.-Y."/>
            <person name="Kim D."/>
            <person name="Lee H.H."/>
            <person name="Park K.H."/>
            <person name="Park S.-H."/>
            <person name="Park H.-S."/>
            <person name="Lee H.K."/>
            <person name="Oh T.K."/>
            <person name="Kim J.F."/>
        </authorList>
    </citation>
    <scope>NUCLEOTIDE SEQUENCE [LARGE SCALE GENOMIC DNA]</scope>
    <source>
        <strain evidence="8 9">KCTC 2396</strain>
    </source>
</reference>
<feature type="transmembrane region" description="Helical" evidence="6">
    <location>
        <begin position="131"/>
        <end position="150"/>
    </location>
</feature>
<keyword evidence="4 6" id="KW-1133">Transmembrane helix</keyword>
<dbReference type="InterPro" id="IPR020846">
    <property type="entry name" value="MFS_dom"/>
</dbReference>
<feature type="domain" description="Major facilitator superfamily (MFS) profile" evidence="7">
    <location>
        <begin position="1"/>
        <end position="385"/>
    </location>
</feature>
<name>Q2SI24_HAHCH</name>
<accession>Q2SI24</accession>
<dbReference type="Gene3D" id="1.20.1720.10">
    <property type="entry name" value="Multidrug resistance protein D"/>
    <property type="match status" value="1"/>
</dbReference>
<evidence type="ECO:0000313" key="9">
    <source>
        <dbReference type="Proteomes" id="UP000000238"/>
    </source>
</evidence>
<dbReference type="GO" id="GO:0005886">
    <property type="term" value="C:plasma membrane"/>
    <property type="evidence" value="ECO:0007669"/>
    <property type="project" value="UniProtKB-SubCell"/>
</dbReference>
<dbReference type="CDD" id="cd17320">
    <property type="entry name" value="MFS_MdfA_MDR_like"/>
    <property type="match status" value="1"/>
</dbReference>
<feature type="transmembrane region" description="Helical" evidence="6">
    <location>
        <begin position="73"/>
        <end position="91"/>
    </location>
</feature>
<feature type="transmembrane region" description="Helical" evidence="6">
    <location>
        <begin position="42"/>
        <end position="61"/>
    </location>
</feature>
<comment type="subcellular location">
    <subcellularLocation>
        <location evidence="1">Cell membrane</location>
        <topology evidence="1">Multi-pass membrane protein</topology>
    </subcellularLocation>
</comment>
<dbReference type="RefSeq" id="WP_011396769.1">
    <property type="nucleotide sequence ID" value="NC_007645.1"/>
</dbReference>
<organism evidence="8 9">
    <name type="scientific">Hahella chejuensis (strain KCTC 2396)</name>
    <dbReference type="NCBI Taxonomy" id="349521"/>
    <lineage>
        <taxon>Bacteria</taxon>
        <taxon>Pseudomonadati</taxon>
        <taxon>Pseudomonadota</taxon>
        <taxon>Gammaproteobacteria</taxon>
        <taxon>Oceanospirillales</taxon>
        <taxon>Hahellaceae</taxon>
        <taxon>Hahella</taxon>
    </lineage>
</organism>
<evidence type="ECO:0000256" key="2">
    <source>
        <dbReference type="ARBA" id="ARBA00022475"/>
    </source>
</evidence>
<feature type="transmembrane region" description="Helical" evidence="6">
    <location>
        <begin position="296"/>
        <end position="316"/>
    </location>
</feature>
<dbReference type="InterPro" id="IPR011701">
    <property type="entry name" value="MFS"/>
</dbReference>
<dbReference type="Proteomes" id="UP000000238">
    <property type="component" value="Chromosome"/>
</dbReference>
<dbReference type="KEGG" id="hch:HCH_02927"/>
<dbReference type="PANTHER" id="PTHR43124:SF3">
    <property type="entry name" value="CHLORAMPHENICOL EFFLUX PUMP RV0191"/>
    <property type="match status" value="1"/>
</dbReference>
<dbReference type="InterPro" id="IPR050189">
    <property type="entry name" value="MFS_Efflux_Transporters"/>
</dbReference>
<evidence type="ECO:0000259" key="7">
    <source>
        <dbReference type="PROSITE" id="PS50850"/>
    </source>
</evidence>
<dbReference type="Pfam" id="PF07690">
    <property type="entry name" value="MFS_1"/>
    <property type="match status" value="1"/>
</dbReference>